<keyword evidence="6" id="KW-1185">Reference proteome</keyword>
<accession>A0ABQ2MUI8</accession>
<proteinExistence type="predicted"/>
<dbReference type="InterPro" id="IPR036388">
    <property type="entry name" value="WH-like_DNA-bd_sf"/>
</dbReference>
<dbReference type="InterPro" id="IPR001845">
    <property type="entry name" value="HTH_ArsR_DNA-bd_dom"/>
</dbReference>
<dbReference type="Pfam" id="PF19361">
    <property type="entry name" value="DUF5937"/>
    <property type="match status" value="1"/>
</dbReference>
<dbReference type="InterPro" id="IPR011991">
    <property type="entry name" value="ArsR-like_HTH"/>
</dbReference>
<keyword evidence="1" id="KW-0805">Transcription regulation</keyword>
<name>A0ABQ2MUI8_9ACTN</name>
<comment type="caution">
    <text evidence="5">The sequence shown here is derived from an EMBL/GenBank/DDBJ whole genome shotgun (WGS) entry which is preliminary data.</text>
</comment>
<reference evidence="6" key="1">
    <citation type="journal article" date="2019" name="Int. J. Syst. Evol. Microbiol.">
        <title>The Global Catalogue of Microorganisms (GCM) 10K type strain sequencing project: providing services to taxonomists for standard genome sequencing and annotation.</title>
        <authorList>
            <consortium name="The Broad Institute Genomics Platform"/>
            <consortium name="The Broad Institute Genome Sequencing Center for Infectious Disease"/>
            <person name="Wu L."/>
            <person name="Ma J."/>
        </authorList>
    </citation>
    <scope>NUCLEOTIDE SEQUENCE [LARGE SCALE GENOMIC DNA]</scope>
    <source>
        <strain evidence="6">CGMCC 4.7178</strain>
    </source>
</reference>
<gene>
    <name evidence="5" type="ORF">GCM10012287_55650</name>
</gene>
<feature type="domain" description="HTH arsR-type" evidence="4">
    <location>
        <begin position="258"/>
        <end position="331"/>
    </location>
</feature>
<dbReference type="Gene3D" id="1.10.10.10">
    <property type="entry name" value="Winged helix-like DNA-binding domain superfamily/Winged helix DNA-binding domain"/>
    <property type="match status" value="1"/>
</dbReference>
<sequence>MHLRFGTDDLLRCRFAFSPLCETHGAVRTLRRADAHACHLPWLRRIHSAVRELDLSPLWLLMPRHGGYTPDFLSPPAPESGGAPADIADELERVRGTDPSLVGAELRRSLACTPGAAASAAGRAMLDDPARAVRELADLTERAWHALIAPDWSRLRSLLEADIAHRAQQLAEGGLERLFADLHPRLSWSRGTLSVRGGVGQEAQQVQELRGRGVLLTPSVFVWPDVASGFSPPWQPAVLYPARGVGNLWQRPTAGAEQALSRLLGANRAAVLGALDGPASTTALAARLGLAPSSVSAHLTSLRDAGLLTSRRVRHQVLYERTALGIALLSGGAEPEG</sequence>
<dbReference type="EMBL" id="BMMP01000028">
    <property type="protein sequence ID" value="GGO58146.1"/>
    <property type="molecule type" value="Genomic_DNA"/>
</dbReference>
<dbReference type="CDD" id="cd00090">
    <property type="entry name" value="HTH_ARSR"/>
    <property type="match status" value="1"/>
</dbReference>
<dbReference type="SMART" id="SM00418">
    <property type="entry name" value="HTH_ARSR"/>
    <property type="match status" value="1"/>
</dbReference>
<dbReference type="InterPro" id="IPR051011">
    <property type="entry name" value="Metal_resp_trans_reg"/>
</dbReference>
<dbReference type="PANTHER" id="PTHR43132">
    <property type="entry name" value="ARSENICAL RESISTANCE OPERON REPRESSOR ARSR-RELATED"/>
    <property type="match status" value="1"/>
</dbReference>
<dbReference type="InterPro" id="IPR045981">
    <property type="entry name" value="DUF5937"/>
</dbReference>
<dbReference type="InterPro" id="IPR036390">
    <property type="entry name" value="WH_DNA-bd_sf"/>
</dbReference>
<evidence type="ECO:0000256" key="2">
    <source>
        <dbReference type="ARBA" id="ARBA00023125"/>
    </source>
</evidence>
<keyword evidence="3" id="KW-0804">Transcription</keyword>
<protein>
    <submittedName>
        <fullName evidence="5">Transcriptional regulator</fullName>
    </submittedName>
</protein>
<evidence type="ECO:0000313" key="5">
    <source>
        <dbReference type="EMBL" id="GGO58146.1"/>
    </source>
</evidence>
<keyword evidence="2" id="KW-0238">DNA-binding</keyword>
<evidence type="ECO:0000259" key="4">
    <source>
        <dbReference type="SMART" id="SM00418"/>
    </source>
</evidence>
<evidence type="ECO:0000256" key="1">
    <source>
        <dbReference type="ARBA" id="ARBA00023015"/>
    </source>
</evidence>
<dbReference type="Proteomes" id="UP000631535">
    <property type="component" value="Unassembled WGS sequence"/>
</dbReference>
<dbReference type="Pfam" id="PF12840">
    <property type="entry name" value="HTH_20"/>
    <property type="match status" value="1"/>
</dbReference>
<evidence type="ECO:0000313" key="6">
    <source>
        <dbReference type="Proteomes" id="UP000631535"/>
    </source>
</evidence>
<evidence type="ECO:0000256" key="3">
    <source>
        <dbReference type="ARBA" id="ARBA00023163"/>
    </source>
</evidence>
<organism evidence="5 6">
    <name type="scientific">Streptomyces daqingensis</name>
    <dbReference type="NCBI Taxonomy" id="1472640"/>
    <lineage>
        <taxon>Bacteria</taxon>
        <taxon>Bacillati</taxon>
        <taxon>Actinomycetota</taxon>
        <taxon>Actinomycetes</taxon>
        <taxon>Kitasatosporales</taxon>
        <taxon>Streptomycetaceae</taxon>
        <taxon>Streptomyces</taxon>
    </lineage>
</organism>
<dbReference type="SUPFAM" id="SSF46785">
    <property type="entry name" value="Winged helix' DNA-binding domain"/>
    <property type="match status" value="1"/>
</dbReference>
<dbReference type="PANTHER" id="PTHR43132:SF8">
    <property type="entry name" value="HTH-TYPE TRANSCRIPTIONAL REGULATOR KMTR"/>
    <property type="match status" value="1"/>
</dbReference>